<organism evidence="1 2">
    <name type="scientific">Cognaticolwellia beringensis</name>
    <dbReference type="NCBI Taxonomy" id="1967665"/>
    <lineage>
        <taxon>Bacteria</taxon>
        <taxon>Pseudomonadati</taxon>
        <taxon>Pseudomonadota</taxon>
        <taxon>Gammaproteobacteria</taxon>
        <taxon>Alteromonadales</taxon>
        <taxon>Colwelliaceae</taxon>
        <taxon>Cognaticolwellia</taxon>
    </lineage>
</organism>
<accession>A0A222GBJ3</accession>
<reference evidence="1 2" key="1">
    <citation type="submission" date="2017-08" db="EMBL/GenBank/DDBJ databases">
        <title>Complete genome of Colwellia sp. NB097-1, a psychrophile bacterium ioslated from Bering Sea.</title>
        <authorList>
            <person name="Chen X."/>
        </authorList>
    </citation>
    <scope>NUCLEOTIDE SEQUENCE [LARGE SCALE GENOMIC DNA]</scope>
    <source>
        <strain evidence="1 2">NB097-1</strain>
    </source>
</reference>
<gene>
    <name evidence="1" type="ORF">B5D82_16720</name>
</gene>
<evidence type="ECO:0000313" key="1">
    <source>
        <dbReference type="EMBL" id="ASP49268.1"/>
    </source>
</evidence>
<evidence type="ECO:0000313" key="2">
    <source>
        <dbReference type="Proteomes" id="UP000202259"/>
    </source>
</evidence>
<dbReference type="EMBL" id="CP020465">
    <property type="protein sequence ID" value="ASP49268.1"/>
    <property type="molecule type" value="Genomic_DNA"/>
</dbReference>
<sequence>MLNIFKHIPIITLLISSNLKFNIAAKKSHWQQSVNHNFICTDTFELIEPFSLLIDSRFNFFHRKNKANILIAEFNFCASLGLIK</sequence>
<protein>
    <submittedName>
        <fullName evidence="1">Uncharacterized protein</fullName>
    </submittedName>
</protein>
<name>A0A222GBJ3_9GAMM</name>
<keyword evidence="2" id="KW-1185">Reference proteome</keyword>
<dbReference type="AlphaFoldDB" id="A0A222GBJ3"/>
<proteinExistence type="predicted"/>
<dbReference type="KEGG" id="cber:B5D82_16720"/>
<dbReference type="Proteomes" id="UP000202259">
    <property type="component" value="Chromosome"/>
</dbReference>